<keyword evidence="2" id="KW-0539">Nucleus</keyword>
<dbReference type="Pfam" id="PF00172">
    <property type="entry name" value="Zn_clus"/>
    <property type="match status" value="1"/>
</dbReference>
<sequence>MSQFQNDFPAFSSPDSALKTAAGAADTRPQRSRDGCLTCRSRKVKCGEQRPICDRCRIKSRECVWPSEDEAERRRNKKRKASGARAPYGSSYYGSMYSDQDEASPVHLPAVSVPVQMRRPPKHAIKGTVHVPPNFLPPEAMIGQQVDTKGKQKLKDERRDELVDWLVPEKLRAEMMMEPTFLQPYFRTVDERLVMRHYLSKTVHIIIAFESDHRPWNPWLSIHAPLAFQHLPGTKPAADALRAAILAVGGVHLQYSNSPDDRGAAYRITKSAKVQVLKLVKEALQFPDGRPRQLTKEDIELVLASLLSCTIASSLAADDSWHHLLSSVLGLIDQLGGAHHILRDAPRDRLSPYRFFMEQLAIRDVFGCMTTELAPSILQDAFTPWFFEAESWSRTDLEWESVERMFGISRGMVDMIARVCTLIAAVRTRGRPIFMDPDDSPSLLPTDPNSSAPTNDLTELQLAARNLMAEIRVWDEAENFTPLHPRTQYGNLAYRHAIKIRMLRKVYDVPSDDERVASSAESIIELAAEMLAFYGKITWLTWPIVIAGFEIPRGHPSRQTALEMLGAFGPHACFDNRAGARILSDYWMWHDMDGDHATSWEMANMLNQRPFLD</sequence>
<protein>
    <recommendedName>
        <fullName evidence="4">Zn(2)-C6 fungal-type domain-containing protein</fullName>
    </recommendedName>
</protein>
<dbReference type="SMART" id="SM00066">
    <property type="entry name" value="GAL4"/>
    <property type="match status" value="1"/>
</dbReference>
<comment type="subcellular location">
    <subcellularLocation>
        <location evidence="1">Nucleus</location>
    </subcellularLocation>
</comment>
<dbReference type="GO" id="GO:0008270">
    <property type="term" value="F:zinc ion binding"/>
    <property type="evidence" value="ECO:0007669"/>
    <property type="project" value="InterPro"/>
</dbReference>
<feature type="region of interest" description="Disordered" evidence="3">
    <location>
        <begin position="1"/>
        <end position="34"/>
    </location>
</feature>
<dbReference type="Gene3D" id="4.10.240.10">
    <property type="entry name" value="Zn(2)-C6 fungal-type DNA-binding domain"/>
    <property type="match status" value="1"/>
</dbReference>
<evidence type="ECO:0000313" key="5">
    <source>
        <dbReference type="EMBL" id="OXG20853.1"/>
    </source>
</evidence>
<dbReference type="Proteomes" id="UP000199727">
    <property type="component" value="Unassembled WGS sequence"/>
</dbReference>
<accession>A0A854QDH6</accession>
<dbReference type="CDD" id="cd00067">
    <property type="entry name" value="GAL4"/>
    <property type="match status" value="1"/>
</dbReference>
<organism evidence="5 6">
    <name type="scientific">Cryptococcus neoformans Tu259-1</name>
    <dbReference type="NCBI Taxonomy" id="1230072"/>
    <lineage>
        <taxon>Eukaryota</taxon>
        <taxon>Fungi</taxon>
        <taxon>Dikarya</taxon>
        <taxon>Basidiomycota</taxon>
        <taxon>Agaricomycotina</taxon>
        <taxon>Tremellomycetes</taxon>
        <taxon>Tremellales</taxon>
        <taxon>Cryptococcaceae</taxon>
        <taxon>Cryptococcus</taxon>
        <taxon>Cryptococcus neoformans species complex</taxon>
    </lineage>
</organism>
<dbReference type="GO" id="GO:0005634">
    <property type="term" value="C:nucleus"/>
    <property type="evidence" value="ECO:0007669"/>
    <property type="project" value="UniProtKB-SubCell"/>
</dbReference>
<dbReference type="SUPFAM" id="SSF57701">
    <property type="entry name" value="Zn2/Cys6 DNA-binding domain"/>
    <property type="match status" value="1"/>
</dbReference>
<dbReference type="PANTHER" id="PTHR37534">
    <property type="entry name" value="TRANSCRIPTIONAL ACTIVATOR PROTEIN UGA3"/>
    <property type="match status" value="1"/>
</dbReference>
<dbReference type="PROSITE" id="PS50048">
    <property type="entry name" value="ZN2_CY6_FUNGAL_2"/>
    <property type="match status" value="1"/>
</dbReference>
<dbReference type="PANTHER" id="PTHR37534:SF20">
    <property type="entry name" value="PRO1A C6 ZINK-FINGER PROTEIN"/>
    <property type="match status" value="1"/>
</dbReference>
<evidence type="ECO:0000256" key="1">
    <source>
        <dbReference type="ARBA" id="ARBA00004123"/>
    </source>
</evidence>
<dbReference type="InterPro" id="IPR036864">
    <property type="entry name" value="Zn2-C6_fun-type_DNA-bd_sf"/>
</dbReference>
<dbReference type="InterPro" id="IPR001138">
    <property type="entry name" value="Zn2Cys6_DnaBD"/>
</dbReference>
<name>A0A854QDH6_CRYNE</name>
<proteinExistence type="predicted"/>
<comment type="caution">
    <text evidence="5">The sequence shown here is derived from an EMBL/GenBank/DDBJ whole genome shotgun (WGS) entry which is preliminary data.</text>
</comment>
<dbReference type="Pfam" id="PF11951">
    <property type="entry name" value="Fungal_trans_2"/>
    <property type="match status" value="1"/>
</dbReference>
<gene>
    <name evidence="5" type="ORF">C361_03832</name>
</gene>
<feature type="domain" description="Zn(2)-C6 fungal-type" evidence="4">
    <location>
        <begin position="35"/>
        <end position="65"/>
    </location>
</feature>
<dbReference type="OrthoDB" id="5419315at2759"/>
<dbReference type="EMBL" id="AMKT01000044">
    <property type="protein sequence ID" value="OXG20853.1"/>
    <property type="molecule type" value="Genomic_DNA"/>
</dbReference>
<dbReference type="GO" id="GO:0000981">
    <property type="term" value="F:DNA-binding transcription factor activity, RNA polymerase II-specific"/>
    <property type="evidence" value="ECO:0007669"/>
    <property type="project" value="InterPro"/>
</dbReference>
<reference evidence="5 6" key="1">
    <citation type="submission" date="2017-06" db="EMBL/GenBank/DDBJ databases">
        <title>Global population genomics of the pathogenic fungus Cryptococcus neoformans var. grubii.</title>
        <authorList>
            <person name="Cuomo C."/>
            <person name="Litvintseva A."/>
            <person name="Chen Y."/>
            <person name="Young S."/>
            <person name="Zeng Q."/>
            <person name="Chapman S."/>
            <person name="Gujja S."/>
            <person name="Saif S."/>
            <person name="Birren B."/>
        </authorList>
    </citation>
    <scope>NUCLEOTIDE SEQUENCE [LARGE SCALE GENOMIC DNA]</scope>
    <source>
        <strain evidence="5 6">Tu259-1</strain>
    </source>
</reference>
<evidence type="ECO:0000313" key="6">
    <source>
        <dbReference type="Proteomes" id="UP000199727"/>
    </source>
</evidence>
<dbReference type="AlphaFoldDB" id="A0A854QDH6"/>
<dbReference type="InterPro" id="IPR021858">
    <property type="entry name" value="Fun_TF"/>
</dbReference>
<dbReference type="PROSITE" id="PS00463">
    <property type="entry name" value="ZN2_CY6_FUNGAL_1"/>
    <property type="match status" value="1"/>
</dbReference>
<evidence type="ECO:0000256" key="3">
    <source>
        <dbReference type="SAM" id="MobiDB-lite"/>
    </source>
</evidence>
<evidence type="ECO:0000259" key="4">
    <source>
        <dbReference type="PROSITE" id="PS50048"/>
    </source>
</evidence>
<evidence type="ECO:0000256" key="2">
    <source>
        <dbReference type="ARBA" id="ARBA00023242"/>
    </source>
</evidence>